<reference evidence="3 4" key="1">
    <citation type="submission" date="2019-02" db="EMBL/GenBank/DDBJ databases">
        <title>Draft genome sequence of Amycolatopsis sp. 8-3EHSu isolated from roots of Suaeda maritima.</title>
        <authorList>
            <person name="Duangmal K."/>
            <person name="Chantavorakit T."/>
        </authorList>
    </citation>
    <scope>NUCLEOTIDE SEQUENCE [LARGE SCALE GENOMIC DNA]</scope>
    <source>
        <strain evidence="3 4">8-3EHSu</strain>
    </source>
</reference>
<dbReference type="EMBL" id="SFCC01000023">
    <property type="protein sequence ID" value="RZQ59544.1"/>
    <property type="molecule type" value="Genomic_DNA"/>
</dbReference>
<evidence type="ECO:0000256" key="1">
    <source>
        <dbReference type="SAM" id="MobiDB-lite"/>
    </source>
</evidence>
<proteinExistence type="predicted"/>
<keyword evidence="2" id="KW-0472">Membrane</keyword>
<feature type="compositionally biased region" description="Basic and acidic residues" evidence="1">
    <location>
        <begin position="7"/>
        <end position="17"/>
    </location>
</feature>
<keyword evidence="2" id="KW-1133">Transmembrane helix</keyword>
<dbReference type="OrthoDB" id="3387554at2"/>
<organism evidence="3 4">
    <name type="scientific">Amycolatopsis suaedae</name>
    <dbReference type="NCBI Taxonomy" id="2510978"/>
    <lineage>
        <taxon>Bacteria</taxon>
        <taxon>Bacillati</taxon>
        <taxon>Actinomycetota</taxon>
        <taxon>Actinomycetes</taxon>
        <taxon>Pseudonocardiales</taxon>
        <taxon>Pseudonocardiaceae</taxon>
        <taxon>Amycolatopsis</taxon>
    </lineage>
</organism>
<accession>A0A4Q7J0T1</accession>
<gene>
    <name evidence="3" type="ORF">EWH70_33700</name>
</gene>
<evidence type="ECO:0008006" key="5">
    <source>
        <dbReference type="Google" id="ProtNLM"/>
    </source>
</evidence>
<dbReference type="Proteomes" id="UP000292003">
    <property type="component" value="Unassembled WGS sequence"/>
</dbReference>
<comment type="caution">
    <text evidence="3">The sequence shown here is derived from an EMBL/GenBank/DDBJ whole genome shotgun (WGS) entry which is preliminary data.</text>
</comment>
<feature type="transmembrane region" description="Helical" evidence="2">
    <location>
        <begin position="49"/>
        <end position="71"/>
    </location>
</feature>
<sequence length="351" mass="37555">MADELDDALRRLRAEHDDGPDDLSAVRARVLAAAERGEPVLGPRRRPRWAVVAVAAAAAVLVAGGAVVVLAPSEPRPEEVQPAAPPQWTTAWQVLDAAAVAARRPAPPRVAGYRWVERLRREIKLEGPRWSSPTAIEYAQREEVWVPDEPTGLWRLKRTQVAPPRQVGGGPPATTPVGAVPATGEWTAPCGRFPPDGSFDSNCDVMRVEADPRYDFAPGPLRQPFTKWLHKTTSVLGTDPVGRFRVAAEVLTRGLLPHEHLGELYLAIADIPGVRVADGEVLLEGQYGVAVGITDGQVERQIVVDPATGRFLGERKVAIGPEAAPGLAPGTVLSSVAVRTGSVDQLGKRPG</sequence>
<evidence type="ECO:0000313" key="3">
    <source>
        <dbReference type="EMBL" id="RZQ59544.1"/>
    </source>
</evidence>
<protein>
    <recommendedName>
        <fullName evidence="5">CU044_5270 family protein</fullName>
    </recommendedName>
</protein>
<dbReference type="RefSeq" id="WP_130479642.1">
    <property type="nucleotide sequence ID" value="NZ_SFCC01000023.1"/>
</dbReference>
<name>A0A4Q7J0T1_9PSEU</name>
<evidence type="ECO:0000256" key="2">
    <source>
        <dbReference type="SAM" id="Phobius"/>
    </source>
</evidence>
<keyword evidence="4" id="KW-1185">Reference proteome</keyword>
<dbReference type="AlphaFoldDB" id="A0A4Q7J0T1"/>
<evidence type="ECO:0000313" key="4">
    <source>
        <dbReference type="Proteomes" id="UP000292003"/>
    </source>
</evidence>
<feature type="region of interest" description="Disordered" evidence="1">
    <location>
        <begin position="1"/>
        <end position="21"/>
    </location>
</feature>
<keyword evidence="2" id="KW-0812">Transmembrane</keyword>